<dbReference type="EMBL" id="WBZB01000072">
    <property type="protein sequence ID" value="KAB3524889.1"/>
    <property type="molecule type" value="Genomic_DNA"/>
</dbReference>
<organism evidence="1 2">
    <name type="scientific">Alkaliphilus serpentinus</name>
    <dbReference type="NCBI Taxonomy" id="1482731"/>
    <lineage>
        <taxon>Bacteria</taxon>
        <taxon>Bacillati</taxon>
        <taxon>Bacillota</taxon>
        <taxon>Clostridia</taxon>
        <taxon>Peptostreptococcales</taxon>
        <taxon>Natronincolaceae</taxon>
        <taxon>Alkaliphilus</taxon>
    </lineage>
</organism>
<evidence type="ECO:0000313" key="2">
    <source>
        <dbReference type="Proteomes" id="UP000465601"/>
    </source>
</evidence>
<dbReference type="AlphaFoldDB" id="A0A833HL28"/>
<accession>A0A833HL28</accession>
<proteinExistence type="predicted"/>
<sequence>MEKVFKVLQPKYYTRFQCDPDNCQESCCERWRIIIDKSTYDKYIQSQNGIIKGIVKEGLTMNPTSLDANDYGIINLNKEMICPFLNTNNLCEVYINMGENSLSKTCKTYPRTIVQVGDVVERGLEMSCSVAAKEALINNKPIELESIMDSIDFNNLYVVSSPIKDLKQIEMINEIRRTIINLLQMPKTELSERIISVGGFLEEILKIDFSNPHFEEVLLMIKDVGKQMDVGDFKTIIKNKQQSKNLRQFHHLNTLLAMKFREGDSISFFSKGYIECLMEVLDAFSGKKELEKYYKRSYEKYLRPYLDKNSYILENFMVNTVFVYSRELLNLKDLWTSYLKLCVIYGLVKFNLIGLAAYHKGMNDELLLKLIQSFSKTFIQDKVYWQSVFEYLQEEGLVKLNSLIELITE</sequence>
<reference evidence="1 2" key="1">
    <citation type="submission" date="2019-10" db="EMBL/GenBank/DDBJ databases">
        <title>Alkaliphilus serpentinus sp. nov. and Alkaliphilus pronyensis sp. nov., two novel anaerobic alkaliphilic species isolated from the serpentinized-hosted hydrothermal field of the Prony Bay (New Caledonia).</title>
        <authorList>
            <person name="Postec A."/>
        </authorList>
    </citation>
    <scope>NUCLEOTIDE SEQUENCE [LARGE SCALE GENOMIC DNA]</scope>
    <source>
        <strain evidence="1 2">LacT</strain>
    </source>
</reference>
<dbReference type="OrthoDB" id="86584at2"/>
<name>A0A833HL28_9FIRM</name>
<dbReference type="Proteomes" id="UP000465601">
    <property type="component" value="Unassembled WGS sequence"/>
</dbReference>
<comment type="caution">
    <text evidence="1">The sequence shown here is derived from an EMBL/GenBank/DDBJ whole genome shotgun (WGS) entry which is preliminary data.</text>
</comment>
<dbReference type="NCBIfam" id="NF038110">
    <property type="entry name" value="Lys_methyl_FliB"/>
    <property type="match status" value="1"/>
</dbReference>
<evidence type="ECO:0000313" key="1">
    <source>
        <dbReference type="EMBL" id="KAB3524889.1"/>
    </source>
</evidence>
<evidence type="ECO:0008006" key="3">
    <source>
        <dbReference type="Google" id="ProtNLM"/>
    </source>
</evidence>
<keyword evidence="2" id="KW-1185">Reference proteome</keyword>
<gene>
    <name evidence="1" type="ORF">F8153_15610</name>
</gene>
<protein>
    <recommendedName>
        <fullName evidence="3">Lysine-N-methylase</fullName>
    </recommendedName>
</protein>
<dbReference type="RefSeq" id="WP_151867281.1">
    <property type="nucleotide sequence ID" value="NZ_WBZB01000072.1"/>
</dbReference>